<evidence type="ECO:0000313" key="5">
    <source>
        <dbReference type="EMBL" id="AVK99119.1"/>
    </source>
</evidence>
<reference evidence="5 7" key="1">
    <citation type="submission" date="2017-03" db="EMBL/GenBank/DDBJ databases">
        <title>The whole genome sequencing and assembly of Lysinibacillus sphaericus DSM 28T strain.</title>
        <authorList>
            <person name="Lee Y.-J."/>
            <person name="Yi H."/>
            <person name="Bahn Y.-S."/>
            <person name="Kim J.F."/>
            <person name="Lee D.-W."/>
        </authorList>
    </citation>
    <scope>NUCLEOTIDE SEQUENCE [LARGE SCALE GENOMIC DNA]</scope>
    <source>
        <strain evidence="5 7">DSM 28</strain>
    </source>
</reference>
<evidence type="ECO:0000313" key="6">
    <source>
        <dbReference type="EMBL" id="SUV16128.1"/>
    </source>
</evidence>
<dbReference type="EC" id="2.4.-.-" evidence="6"/>
<dbReference type="EMBL" id="CP019980">
    <property type="protein sequence ID" value="AVK99119.1"/>
    <property type="molecule type" value="Genomic_DNA"/>
</dbReference>
<protein>
    <submittedName>
        <fullName evidence="6">Glycosyl transferase</fullName>
        <ecNumber evidence="6">2.4.-.-</ecNumber>
        <ecNumber evidence="6">2.4.1.212</ecNumber>
    </submittedName>
</protein>
<dbReference type="EMBL" id="UFSZ01000001">
    <property type="protein sequence ID" value="SUV16128.1"/>
    <property type="molecule type" value="Genomic_DNA"/>
</dbReference>
<dbReference type="PANTHER" id="PTHR22916:SF51">
    <property type="entry name" value="GLYCOSYLTRANSFERASE EPSH-RELATED"/>
    <property type="match status" value="1"/>
</dbReference>
<sequence>MPLLSIIVPIYNVELYLRQCLDSILRQTFEDFELILVNDGSTDNSPNICDDYAARDARIIVVHKENGGLVSARKAGLSIAKGKYIGYVDSDDWIEADMYQALCDAAQAFNVDIVICDIIENYQDYEVKATQVVKPGLYQKDRMIEEVYPIMLYAGQYYQFGLFPSVSNKLFKKSLLEKFQYQVDDQIRMGEDVACTYPSLLNAKSIYLLDKEYLYHYRQNPSSMTASYDQQFFEKTLVLYKHLRELSPAPYFVNQLQYYLTYLVIAGVQNELHRENEKTLREKRAFLKKMLKHRDINEVLQAICLNKLPFKVKLIILLLKRQSIFLLYVLARVKQKTNISKTIKGAK</sequence>
<dbReference type="PANTHER" id="PTHR22916">
    <property type="entry name" value="GLYCOSYLTRANSFERASE"/>
    <property type="match status" value="1"/>
</dbReference>
<proteinExistence type="inferred from homology"/>
<dbReference type="InterPro" id="IPR029044">
    <property type="entry name" value="Nucleotide-diphossugar_trans"/>
</dbReference>
<dbReference type="Proteomes" id="UP000238825">
    <property type="component" value="Chromosome"/>
</dbReference>
<dbReference type="SUPFAM" id="SSF53448">
    <property type="entry name" value="Nucleotide-diphospho-sugar transferases"/>
    <property type="match status" value="1"/>
</dbReference>
<dbReference type="GeneID" id="48277982"/>
<evidence type="ECO:0000256" key="2">
    <source>
        <dbReference type="ARBA" id="ARBA00022676"/>
    </source>
</evidence>
<evidence type="ECO:0000256" key="1">
    <source>
        <dbReference type="ARBA" id="ARBA00006739"/>
    </source>
</evidence>
<accession>A0A2S0K728</accession>
<dbReference type="GO" id="GO:0050501">
    <property type="term" value="F:hyaluronan synthase activity"/>
    <property type="evidence" value="ECO:0007669"/>
    <property type="project" value="UniProtKB-EC"/>
</dbReference>
<dbReference type="Gene3D" id="3.90.550.10">
    <property type="entry name" value="Spore Coat Polysaccharide Biosynthesis Protein SpsA, Chain A"/>
    <property type="match status" value="1"/>
</dbReference>
<dbReference type="InterPro" id="IPR001173">
    <property type="entry name" value="Glyco_trans_2-like"/>
</dbReference>
<dbReference type="CDD" id="cd00761">
    <property type="entry name" value="Glyco_tranf_GTA_type"/>
    <property type="match status" value="1"/>
</dbReference>
<dbReference type="RefSeq" id="WP_024361954.1">
    <property type="nucleotide sequence ID" value="NZ_BJNS01000005.1"/>
</dbReference>
<keyword evidence="2 6" id="KW-0328">Glycosyltransferase</keyword>
<dbReference type="Pfam" id="PF00535">
    <property type="entry name" value="Glycos_transf_2"/>
    <property type="match status" value="1"/>
</dbReference>
<evidence type="ECO:0000259" key="4">
    <source>
        <dbReference type="Pfam" id="PF00535"/>
    </source>
</evidence>
<evidence type="ECO:0000313" key="7">
    <source>
        <dbReference type="Proteomes" id="UP000238825"/>
    </source>
</evidence>
<dbReference type="AlphaFoldDB" id="A0A2S0K728"/>
<dbReference type="EC" id="2.4.1.212" evidence="6"/>
<feature type="domain" description="Glycosyltransferase 2-like" evidence="4">
    <location>
        <begin position="5"/>
        <end position="132"/>
    </location>
</feature>
<evidence type="ECO:0000313" key="8">
    <source>
        <dbReference type="Proteomes" id="UP000255295"/>
    </source>
</evidence>
<gene>
    <name evidence="6" type="primary">epsJ</name>
    <name evidence="5" type="ORF">LS41612_17410</name>
    <name evidence="6" type="ORF">NCTC10338_01202</name>
</gene>
<reference evidence="6 8" key="2">
    <citation type="submission" date="2018-06" db="EMBL/GenBank/DDBJ databases">
        <authorList>
            <consortium name="Pathogen Informatics"/>
            <person name="Doyle S."/>
        </authorList>
    </citation>
    <scope>NUCLEOTIDE SEQUENCE [LARGE SCALE GENOMIC DNA]</scope>
    <source>
        <strain evidence="6 8">NCTC10338</strain>
    </source>
</reference>
<name>A0A2S0K728_LYSSH</name>
<comment type="similarity">
    <text evidence="1">Belongs to the glycosyltransferase 2 family.</text>
</comment>
<evidence type="ECO:0000256" key="3">
    <source>
        <dbReference type="ARBA" id="ARBA00022679"/>
    </source>
</evidence>
<dbReference type="Proteomes" id="UP000255295">
    <property type="component" value="Unassembled WGS sequence"/>
</dbReference>
<keyword evidence="3 6" id="KW-0808">Transferase</keyword>
<organism evidence="5 7">
    <name type="scientific">Lysinibacillus sphaericus</name>
    <name type="common">Bacillus sphaericus</name>
    <dbReference type="NCBI Taxonomy" id="1421"/>
    <lineage>
        <taxon>Bacteria</taxon>
        <taxon>Bacillati</taxon>
        <taxon>Bacillota</taxon>
        <taxon>Bacilli</taxon>
        <taxon>Bacillales</taxon>
        <taxon>Bacillaceae</taxon>
        <taxon>Lysinibacillus</taxon>
    </lineage>
</organism>